<feature type="region of interest" description="Disordered" evidence="2">
    <location>
        <begin position="433"/>
        <end position="466"/>
    </location>
</feature>
<dbReference type="PROSITE" id="PS50089">
    <property type="entry name" value="ZF_RING_2"/>
    <property type="match status" value="1"/>
</dbReference>
<keyword evidence="1" id="KW-0479">Metal-binding</keyword>
<reference evidence="4 5" key="1">
    <citation type="submission" date="2020-05" db="EMBL/GenBank/DDBJ databases">
        <title>Vigna angularis (adzuki bean) Var. LongXiaoDou No. 4 denovo assembly.</title>
        <authorList>
            <person name="Xiang H."/>
        </authorList>
    </citation>
    <scope>NUCLEOTIDE SEQUENCE [LARGE SCALE GENOMIC DNA]</scope>
    <source>
        <tissue evidence="4">Leaf</tissue>
    </source>
</reference>
<dbReference type="Proteomes" id="UP000743370">
    <property type="component" value="Unassembled WGS sequence"/>
</dbReference>
<protein>
    <recommendedName>
        <fullName evidence="3">RING-type domain-containing protein</fullName>
    </recommendedName>
</protein>
<evidence type="ECO:0000259" key="3">
    <source>
        <dbReference type="PROSITE" id="PS50089"/>
    </source>
</evidence>
<dbReference type="EMBL" id="JABFOF010000011">
    <property type="protein sequence ID" value="KAG2370957.1"/>
    <property type="molecule type" value="Genomic_DNA"/>
</dbReference>
<feature type="compositionally biased region" description="Polar residues" evidence="2">
    <location>
        <begin position="437"/>
        <end position="466"/>
    </location>
</feature>
<comment type="caution">
    <text evidence="4">The sequence shown here is derived from an EMBL/GenBank/DDBJ whole genome shotgun (WGS) entry which is preliminary data.</text>
</comment>
<evidence type="ECO:0000256" key="2">
    <source>
        <dbReference type="SAM" id="MobiDB-lite"/>
    </source>
</evidence>
<accession>A0A8T0JDV0</accession>
<dbReference type="PANTHER" id="PTHR31150:SF19">
    <property type="entry name" value="RING-TYPE DOMAIN-CONTAINING PROTEIN"/>
    <property type="match status" value="1"/>
</dbReference>
<keyword evidence="1" id="KW-0863">Zinc-finger</keyword>
<evidence type="ECO:0000256" key="1">
    <source>
        <dbReference type="PROSITE-ProRule" id="PRU00175"/>
    </source>
</evidence>
<evidence type="ECO:0000313" key="4">
    <source>
        <dbReference type="EMBL" id="KAG2370957.1"/>
    </source>
</evidence>
<gene>
    <name evidence="4" type="ORF">HKW66_Vig0211310</name>
</gene>
<sequence length="749" mass="82471">MPFSSASMTELSEELRFSLMNTESANRARSPNDSTALLSVGSPSPFAHWNLNETSQFISNEPAGGTSMNDSSQFRSCQNFQRDHNYSHSTEEHDSSQFRSYQNFQMDHNYSHRAEEHNFLPCRPNSCYPCPEGYIGWPYQYDRHNNLTIPANVRNAAFNLNNFEKPDGGGMYVTPGYGLNTRPQMFNPRGRTMSGNIDQPSLDMNLGMTLCNPNQGGAEPLLAIGKRDEKFRTISSGSNINEFTSGAEMPKFNSTCHPESAFLPPISTYHNQQGSRDSLNSGLDTNVAFSGFHNEREIISDLAPARNHEALFDSRPGLCLGPSYAFQRPASDDQNHYLGQVSRNLGLGGVKDISMEFTDIGRNVGPERCMDLNSLPVVASQTVPFENGQNNVNGQLLPSSSKMITDNLPAELLHKNNDKFMSQVFSTPSLAMAPRSTRGQDLTSYHGQSQAGGSIHQSNSRLQPQSTSGDYLLKRHIIISTHYLDISLFLYNGSNKLAFTDLGIQTGSGNMTAQVSRSPIMSSLKRAASQPLSSTVQNQRRKTMPTQFIHPSIPTRTRLAPSVPITSRAISPLAHPAQSIMPQATQSVVPPLFPTTWTKSALPAPPTTRAIPPKMHAAPLPPPNYKRVSSFHHPSSYTSPRTNVSNQHQLLAQALAHKRLKASIIPAVPRIASNHIKFKDQTPEPIGYKCFLCKRDLSYEPEGPISLPPASPSVAVLSCGHTFHEYCLERITPCDQSKDPPCIPCALGE</sequence>
<dbReference type="InterPro" id="IPR001841">
    <property type="entry name" value="Znf_RING"/>
</dbReference>
<proteinExistence type="predicted"/>
<dbReference type="AlphaFoldDB" id="A0A8T0JDV0"/>
<dbReference type="PANTHER" id="PTHR31150">
    <property type="entry name" value="EXPRESSED PROTEIN"/>
    <property type="match status" value="1"/>
</dbReference>
<keyword evidence="1" id="KW-0862">Zinc</keyword>
<organism evidence="4 5">
    <name type="scientific">Phaseolus angularis</name>
    <name type="common">Azuki bean</name>
    <name type="synonym">Vigna angularis</name>
    <dbReference type="NCBI Taxonomy" id="3914"/>
    <lineage>
        <taxon>Eukaryota</taxon>
        <taxon>Viridiplantae</taxon>
        <taxon>Streptophyta</taxon>
        <taxon>Embryophyta</taxon>
        <taxon>Tracheophyta</taxon>
        <taxon>Spermatophyta</taxon>
        <taxon>Magnoliopsida</taxon>
        <taxon>eudicotyledons</taxon>
        <taxon>Gunneridae</taxon>
        <taxon>Pentapetalae</taxon>
        <taxon>rosids</taxon>
        <taxon>fabids</taxon>
        <taxon>Fabales</taxon>
        <taxon>Fabaceae</taxon>
        <taxon>Papilionoideae</taxon>
        <taxon>50 kb inversion clade</taxon>
        <taxon>NPAAA clade</taxon>
        <taxon>indigoferoid/millettioid clade</taxon>
        <taxon>Phaseoleae</taxon>
        <taxon>Vigna</taxon>
    </lineage>
</organism>
<evidence type="ECO:0000313" key="5">
    <source>
        <dbReference type="Proteomes" id="UP000743370"/>
    </source>
</evidence>
<feature type="domain" description="RING-type" evidence="3">
    <location>
        <begin position="690"/>
        <end position="745"/>
    </location>
</feature>
<dbReference type="GO" id="GO:0008270">
    <property type="term" value="F:zinc ion binding"/>
    <property type="evidence" value="ECO:0007669"/>
    <property type="project" value="UniProtKB-KW"/>
</dbReference>
<name>A0A8T0JDV0_PHAAN</name>